<keyword evidence="2 5" id="KW-0547">Nucleotide-binding</keyword>
<evidence type="ECO:0000256" key="5">
    <source>
        <dbReference type="PROSITE-ProRule" id="PRU00283"/>
    </source>
</evidence>
<feature type="compositionally biased region" description="Polar residues" evidence="8">
    <location>
        <begin position="802"/>
        <end position="811"/>
    </location>
</feature>
<dbReference type="FunFam" id="3.40.850.10:FF:000282">
    <property type="entry name" value="Kinesin-like protein"/>
    <property type="match status" value="1"/>
</dbReference>
<feature type="coiled-coil region" evidence="7">
    <location>
        <begin position="337"/>
        <end position="364"/>
    </location>
</feature>
<dbReference type="PROSITE" id="PS50067">
    <property type="entry name" value="KINESIN_MOTOR_2"/>
    <property type="match status" value="1"/>
</dbReference>
<feature type="compositionally biased region" description="Polar residues" evidence="8">
    <location>
        <begin position="875"/>
        <end position="902"/>
    </location>
</feature>
<reference evidence="10" key="2">
    <citation type="journal article" date="2023" name="Science">
        <title>Genomic signatures of disease resistance in endangered staghorn corals.</title>
        <authorList>
            <person name="Vollmer S.V."/>
            <person name="Selwyn J.D."/>
            <person name="Despard B.A."/>
            <person name="Roesel C.L."/>
        </authorList>
    </citation>
    <scope>NUCLEOTIDE SEQUENCE</scope>
    <source>
        <strain evidence="10">K2</strain>
    </source>
</reference>
<dbReference type="InterPro" id="IPR027640">
    <property type="entry name" value="Kinesin-like_fam"/>
</dbReference>
<evidence type="ECO:0000259" key="9">
    <source>
        <dbReference type="PROSITE" id="PS50067"/>
    </source>
</evidence>
<keyword evidence="11" id="KW-1185">Reference proteome</keyword>
<dbReference type="PANTHER" id="PTHR47968">
    <property type="entry name" value="CENTROMERE PROTEIN E"/>
    <property type="match status" value="1"/>
</dbReference>
<sequence length="910" mass="102020">MVQPSSRTKSKREGNSNMKVVVRVRPLNSVEVSKQSSTSVRVMDERVLVFDPKDDSIDYFQGDQRRRKSQFLTRRARDLRFMFDRVFDRGASNRDVFEQTTNTIIDGVLGGYNCSVFAYGATGAGKTFTMLGDSTNPGVMFLTMMELYSKINASKDEKSSDVAVSYLEASHSLYVRIHREGTQHPTDANAQSSRSHAVFQVFVRQRDRTASLKAKFTMGKMSLIDLAGSERAIVTSNSGARFREGANINKSLLALGNCINALSDKENKAGHIPYRDSKLTRLLKDSLGGNCRTVMIAAVSPSDLSYEDTYNTLKYADRAMNIKCKVIKNEVSVDMHVSRYARIVEELRLEISDLKSRLFGYESAAPVVAVKSAESNKQNVEEIQKLKSSLQCVIKERMVVRRNIIDIEAAERDLQEKLFRKERTLKRMQMVCVEGERLYQTEKKMQSSTDATKSKQKYLGSKKADFQTQIARNDTWLKRIHSEIMLESDADAKDQLEQCHSVAELQLDNKELRRDCQLYKRHIAAQEKDAQNTERQFFLLKGVGLATQDLTEEHNNIIDLVESQHKVTWADQRTPQTKTPIRKRRFNTPVFDLTTPCQGALSVSVDAKRTFAPSATANTSAKDINLANTCISLTKRFEAFSPTAGSVKTMGQSSTGQGPIAPSIVISGVEPNRKDAPVTPFRERLSLANSASPATLRTPINLKKSSKFAATSSTPHLRIGCWADKPTVEDTKGKMCSAKPLRESNSLDISGMLPLQQSPEDKEQSVKPVSQMKRPPVNDPLSTPLRELPVNKKTEIKGQLPSILSQLTNPLSKDKSKNQQKSKDMMPKRVSKATKENENVQLSKTPLRSSSSVLELDRLHSKKIKKHINGLRRAVSSTSIGTSRNFAPRSSPQKSKYLNLQPFTARPRWQ</sequence>
<dbReference type="PANTHER" id="PTHR47968:SF65">
    <property type="entry name" value="KINESIN MOTOR DOMAIN-CONTAINING PROTEIN"/>
    <property type="match status" value="1"/>
</dbReference>
<accession>A0AAD9V8N3</accession>
<evidence type="ECO:0000256" key="7">
    <source>
        <dbReference type="SAM" id="Coils"/>
    </source>
</evidence>
<dbReference type="SUPFAM" id="SSF52540">
    <property type="entry name" value="P-loop containing nucleoside triphosphate hydrolases"/>
    <property type="match status" value="1"/>
</dbReference>
<dbReference type="GO" id="GO:0005524">
    <property type="term" value="F:ATP binding"/>
    <property type="evidence" value="ECO:0007669"/>
    <property type="project" value="UniProtKB-UniRule"/>
</dbReference>
<gene>
    <name evidence="10" type="ORF">P5673_010445</name>
</gene>
<dbReference type="InterPro" id="IPR001752">
    <property type="entry name" value="Kinesin_motor_dom"/>
</dbReference>
<organism evidence="10 11">
    <name type="scientific">Acropora cervicornis</name>
    <name type="common">Staghorn coral</name>
    <dbReference type="NCBI Taxonomy" id="6130"/>
    <lineage>
        <taxon>Eukaryota</taxon>
        <taxon>Metazoa</taxon>
        <taxon>Cnidaria</taxon>
        <taxon>Anthozoa</taxon>
        <taxon>Hexacorallia</taxon>
        <taxon>Scleractinia</taxon>
        <taxon>Astrocoeniina</taxon>
        <taxon>Acroporidae</taxon>
        <taxon>Acropora</taxon>
    </lineage>
</organism>
<proteinExistence type="inferred from homology"/>
<feature type="compositionally biased region" description="Basic and acidic residues" evidence="8">
    <location>
        <begin position="812"/>
        <end position="838"/>
    </location>
</feature>
<dbReference type="InterPro" id="IPR027417">
    <property type="entry name" value="P-loop_NTPase"/>
</dbReference>
<protein>
    <recommendedName>
        <fullName evidence="6">Kinesin-like protein</fullName>
    </recommendedName>
</protein>
<name>A0AAD9V8N3_ACRCE</name>
<keyword evidence="6" id="KW-0493">Microtubule</keyword>
<dbReference type="GO" id="GO:0005874">
    <property type="term" value="C:microtubule"/>
    <property type="evidence" value="ECO:0007669"/>
    <property type="project" value="UniProtKB-KW"/>
</dbReference>
<feature type="binding site" evidence="5">
    <location>
        <begin position="120"/>
        <end position="127"/>
    </location>
    <ligand>
        <name>ATP</name>
        <dbReference type="ChEBI" id="CHEBI:30616"/>
    </ligand>
</feature>
<feature type="domain" description="Kinesin motor" evidence="9">
    <location>
        <begin position="17"/>
        <end position="322"/>
    </location>
</feature>
<comment type="caution">
    <text evidence="10">The sequence shown here is derived from an EMBL/GenBank/DDBJ whole genome shotgun (WGS) entry which is preliminary data.</text>
</comment>
<dbReference type="AlphaFoldDB" id="A0AAD9V8N3"/>
<dbReference type="Gene3D" id="3.40.850.10">
    <property type="entry name" value="Kinesin motor domain"/>
    <property type="match status" value="2"/>
</dbReference>
<comment type="similarity">
    <text evidence="5 6">Belongs to the TRAFAC class myosin-kinesin ATPase superfamily. Kinesin family.</text>
</comment>
<evidence type="ECO:0000313" key="11">
    <source>
        <dbReference type="Proteomes" id="UP001249851"/>
    </source>
</evidence>
<keyword evidence="7" id="KW-0175">Coiled coil</keyword>
<evidence type="ECO:0000256" key="2">
    <source>
        <dbReference type="ARBA" id="ARBA00022741"/>
    </source>
</evidence>
<dbReference type="PRINTS" id="PR00380">
    <property type="entry name" value="KINESINHEAVY"/>
</dbReference>
<evidence type="ECO:0000256" key="6">
    <source>
        <dbReference type="RuleBase" id="RU000394"/>
    </source>
</evidence>
<reference evidence="10" key="1">
    <citation type="journal article" date="2023" name="G3 (Bethesda)">
        <title>Whole genome assembly and annotation of the endangered Caribbean coral Acropora cervicornis.</title>
        <authorList>
            <person name="Selwyn J.D."/>
            <person name="Vollmer S.V."/>
        </authorList>
    </citation>
    <scope>NUCLEOTIDE SEQUENCE</scope>
    <source>
        <strain evidence="10">K2</strain>
    </source>
</reference>
<comment type="subcellular location">
    <subcellularLocation>
        <location evidence="1">Cytoplasm</location>
        <location evidence="1">Cytoskeleton</location>
    </subcellularLocation>
</comment>
<keyword evidence="5 6" id="KW-0505">Motor protein</keyword>
<dbReference type="PROSITE" id="PS00411">
    <property type="entry name" value="KINESIN_MOTOR_1"/>
    <property type="match status" value="1"/>
</dbReference>
<feature type="compositionally biased region" description="Polar residues" evidence="8">
    <location>
        <begin position="839"/>
        <end position="853"/>
    </location>
</feature>
<dbReference type="GO" id="GO:0007018">
    <property type="term" value="P:microtubule-based movement"/>
    <property type="evidence" value="ECO:0007669"/>
    <property type="project" value="InterPro"/>
</dbReference>
<keyword evidence="4" id="KW-0963">Cytoplasm</keyword>
<dbReference type="Proteomes" id="UP001249851">
    <property type="component" value="Unassembled WGS sequence"/>
</dbReference>
<feature type="region of interest" description="Disordered" evidence="8">
    <location>
        <begin position="743"/>
        <end position="853"/>
    </location>
</feature>
<keyword evidence="4" id="KW-0206">Cytoskeleton</keyword>
<dbReference type="GO" id="GO:0008017">
    <property type="term" value="F:microtubule binding"/>
    <property type="evidence" value="ECO:0007669"/>
    <property type="project" value="InterPro"/>
</dbReference>
<feature type="region of interest" description="Disordered" evidence="8">
    <location>
        <begin position="867"/>
        <end position="910"/>
    </location>
</feature>
<keyword evidence="3 5" id="KW-0067">ATP-binding</keyword>
<dbReference type="GO" id="GO:0003777">
    <property type="term" value="F:microtubule motor activity"/>
    <property type="evidence" value="ECO:0007669"/>
    <property type="project" value="InterPro"/>
</dbReference>
<feature type="coiled-coil region" evidence="7">
    <location>
        <begin position="502"/>
        <end position="536"/>
    </location>
</feature>
<evidence type="ECO:0000256" key="3">
    <source>
        <dbReference type="ARBA" id="ARBA00022840"/>
    </source>
</evidence>
<evidence type="ECO:0000256" key="1">
    <source>
        <dbReference type="ARBA" id="ARBA00004245"/>
    </source>
</evidence>
<evidence type="ECO:0000313" key="10">
    <source>
        <dbReference type="EMBL" id="KAK2565398.1"/>
    </source>
</evidence>
<dbReference type="SMART" id="SM00129">
    <property type="entry name" value="KISc"/>
    <property type="match status" value="1"/>
</dbReference>
<dbReference type="InterPro" id="IPR036961">
    <property type="entry name" value="Kinesin_motor_dom_sf"/>
</dbReference>
<evidence type="ECO:0000256" key="4">
    <source>
        <dbReference type="ARBA" id="ARBA00023212"/>
    </source>
</evidence>
<dbReference type="InterPro" id="IPR019821">
    <property type="entry name" value="Kinesin_motor_CS"/>
</dbReference>
<dbReference type="Pfam" id="PF00225">
    <property type="entry name" value="Kinesin"/>
    <property type="match status" value="2"/>
</dbReference>
<dbReference type="EMBL" id="JARQWQ010000019">
    <property type="protein sequence ID" value="KAK2565398.1"/>
    <property type="molecule type" value="Genomic_DNA"/>
</dbReference>
<evidence type="ECO:0000256" key="8">
    <source>
        <dbReference type="SAM" id="MobiDB-lite"/>
    </source>
</evidence>